<proteinExistence type="predicted"/>
<comment type="caution">
    <text evidence="1">The sequence shown here is derived from an EMBL/GenBank/DDBJ whole genome shotgun (WGS) entry which is preliminary data.</text>
</comment>
<gene>
    <name evidence="1" type="ORF">LCGC14_1704100</name>
</gene>
<sequence length="64" mass="7676">MQELKQSYHAYSAWQTQLQSFHRVLLDGERLEPPKLKALLYREALMKERYDRARRALLGLAEEE</sequence>
<evidence type="ECO:0000313" key="1">
    <source>
        <dbReference type="EMBL" id="KKM14641.1"/>
    </source>
</evidence>
<dbReference type="EMBL" id="LAZR01015101">
    <property type="protein sequence ID" value="KKM14641.1"/>
    <property type="molecule type" value="Genomic_DNA"/>
</dbReference>
<dbReference type="AlphaFoldDB" id="A0A0F9HGT2"/>
<organism evidence="1">
    <name type="scientific">marine sediment metagenome</name>
    <dbReference type="NCBI Taxonomy" id="412755"/>
    <lineage>
        <taxon>unclassified sequences</taxon>
        <taxon>metagenomes</taxon>
        <taxon>ecological metagenomes</taxon>
    </lineage>
</organism>
<protein>
    <submittedName>
        <fullName evidence="1">Uncharacterized protein</fullName>
    </submittedName>
</protein>
<name>A0A0F9HGT2_9ZZZZ</name>
<accession>A0A0F9HGT2</accession>
<reference evidence="1" key="1">
    <citation type="journal article" date="2015" name="Nature">
        <title>Complex archaea that bridge the gap between prokaryotes and eukaryotes.</title>
        <authorList>
            <person name="Spang A."/>
            <person name="Saw J.H."/>
            <person name="Jorgensen S.L."/>
            <person name="Zaremba-Niedzwiedzka K."/>
            <person name="Martijn J."/>
            <person name="Lind A.E."/>
            <person name="van Eijk R."/>
            <person name="Schleper C."/>
            <person name="Guy L."/>
            <person name="Ettema T.J."/>
        </authorList>
    </citation>
    <scope>NUCLEOTIDE SEQUENCE</scope>
</reference>